<evidence type="ECO:0000256" key="6">
    <source>
        <dbReference type="ARBA" id="ARBA00019844"/>
    </source>
</evidence>
<evidence type="ECO:0000256" key="11">
    <source>
        <dbReference type="ARBA" id="ARBA00022946"/>
    </source>
</evidence>
<dbReference type="CDD" id="cd11054">
    <property type="entry name" value="CYP24A1-like"/>
    <property type="match status" value="1"/>
</dbReference>
<dbReference type="InterPro" id="IPR017972">
    <property type="entry name" value="Cyt_P450_CS"/>
</dbReference>
<dbReference type="AlphaFoldDB" id="R7U978"/>
<comment type="subcellular location">
    <subcellularLocation>
        <location evidence="2">Mitochondrion inner membrane</location>
        <topology evidence="2">Peripheral membrane protein</topology>
    </subcellularLocation>
</comment>
<evidence type="ECO:0000256" key="20">
    <source>
        <dbReference type="ARBA" id="ARBA00023250"/>
    </source>
</evidence>
<dbReference type="GO" id="GO:0006700">
    <property type="term" value="P:C21-steroid hormone biosynthetic process"/>
    <property type="evidence" value="ECO:0007669"/>
    <property type="project" value="TreeGrafter"/>
</dbReference>
<evidence type="ECO:0000256" key="23">
    <source>
        <dbReference type="ARBA" id="ARBA00033274"/>
    </source>
</evidence>
<keyword evidence="11" id="KW-0809">Transit peptide</keyword>
<feature type="binding site" description="axial binding residue" evidence="25">
    <location>
        <position position="484"/>
    </location>
    <ligand>
        <name>heme</name>
        <dbReference type="ChEBI" id="CHEBI:30413"/>
    </ligand>
    <ligandPart>
        <name>Fe</name>
        <dbReference type="ChEBI" id="CHEBI:18248"/>
    </ligandPart>
</feature>
<evidence type="ECO:0000256" key="2">
    <source>
        <dbReference type="ARBA" id="ARBA00004637"/>
    </source>
</evidence>
<evidence type="ECO:0000256" key="25">
    <source>
        <dbReference type="PIRSR" id="PIRSR602401-1"/>
    </source>
</evidence>
<keyword evidence="19" id="KW-0753">Steroid metabolism</keyword>
<accession>R7U978</accession>
<evidence type="ECO:0000256" key="3">
    <source>
        <dbReference type="ARBA" id="ARBA00005108"/>
    </source>
</evidence>
<evidence type="ECO:0000256" key="5">
    <source>
        <dbReference type="ARBA" id="ARBA00012764"/>
    </source>
</evidence>
<dbReference type="GO" id="GO:0005743">
    <property type="term" value="C:mitochondrial inner membrane"/>
    <property type="evidence" value="ECO:0007669"/>
    <property type="project" value="UniProtKB-SubCell"/>
</dbReference>
<keyword evidence="14 26" id="KW-0503">Monooxygenase</keyword>
<evidence type="ECO:0000256" key="1">
    <source>
        <dbReference type="ARBA" id="ARBA00001971"/>
    </source>
</evidence>
<evidence type="ECO:0000256" key="10">
    <source>
        <dbReference type="ARBA" id="ARBA00022792"/>
    </source>
</evidence>
<evidence type="ECO:0000256" key="7">
    <source>
        <dbReference type="ARBA" id="ARBA00022548"/>
    </source>
</evidence>
<dbReference type="STRING" id="283909.R7U978"/>
<dbReference type="InterPro" id="IPR050479">
    <property type="entry name" value="CYP11_CYP27_families"/>
</dbReference>
<keyword evidence="10" id="KW-0999">Mitochondrion inner membrane</keyword>
<evidence type="ECO:0000256" key="8">
    <source>
        <dbReference type="ARBA" id="ARBA00022617"/>
    </source>
</evidence>
<dbReference type="PANTHER" id="PTHR24279:SF3">
    <property type="entry name" value="CHOLESTEROL SIDE-CHAIN CLEAVAGE ENZYME, MITOCHONDRIAL"/>
    <property type="match status" value="1"/>
</dbReference>
<evidence type="ECO:0000256" key="18">
    <source>
        <dbReference type="ARBA" id="ARBA00023166"/>
    </source>
</evidence>
<dbReference type="OMA" id="KPWKTFC"/>
<comment type="pathway">
    <text evidence="3">Lipid metabolism; C21-steroid hormone metabolism.</text>
</comment>
<dbReference type="Gene3D" id="1.10.630.10">
    <property type="entry name" value="Cytochrome P450"/>
    <property type="match status" value="1"/>
</dbReference>
<reference evidence="28" key="3">
    <citation type="submission" date="2015-06" db="UniProtKB">
        <authorList>
            <consortium name="EnsemblMetazoa"/>
        </authorList>
    </citation>
    <scope>IDENTIFICATION</scope>
</reference>
<dbReference type="EnsemblMetazoa" id="CapteT199669">
    <property type="protein sequence ID" value="CapteP199669"/>
    <property type="gene ID" value="CapteG199669"/>
</dbReference>
<name>R7U978_CAPTE</name>
<keyword evidence="20" id="KW-0755">Steroidogenesis</keyword>
<keyword evidence="17" id="KW-0472">Membrane</keyword>
<keyword evidence="15" id="KW-0443">Lipid metabolism</keyword>
<keyword evidence="7" id="KW-0153">Cholesterol metabolism</keyword>
<dbReference type="OrthoDB" id="3945418at2759"/>
<keyword evidence="13 25" id="KW-0408">Iron</keyword>
<dbReference type="GO" id="GO:0006704">
    <property type="term" value="P:glucocorticoid biosynthetic process"/>
    <property type="evidence" value="ECO:0007669"/>
    <property type="project" value="TreeGrafter"/>
</dbReference>
<organism evidence="27">
    <name type="scientific">Capitella teleta</name>
    <name type="common">Polychaete worm</name>
    <dbReference type="NCBI Taxonomy" id="283909"/>
    <lineage>
        <taxon>Eukaryota</taxon>
        <taxon>Metazoa</taxon>
        <taxon>Spiralia</taxon>
        <taxon>Lophotrochozoa</taxon>
        <taxon>Annelida</taxon>
        <taxon>Polychaeta</taxon>
        <taxon>Sedentaria</taxon>
        <taxon>Scolecida</taxon>
        <taxon>Capitellidae</taxon>
        <taxon>Capitella</taxon>
    </lineage>
</organism>
<evidence type="ECO:0000256" key="12">
    <source>
        <dbReference type="ARBA" id="ARBA00023002"/>
    </source>
</evidence>
<dbReference type="PANTHER" id="PTHR24279">
    <property type="entry name" value="CYTOCHROME P450"/>
    <property type="match status" value="1"/>
</dbReference>
<dbReference type="PRINTS" id="PR00385">
    <property type="entry name" value="P450"/>
</dbReference>
<evidence type="ECO:0000313" key="29">
    <source>
        <dbReference type="Proteomes" id="UP000014760"/>
    </source>
</evidence>
<evidence type="ECO:0000256" key="14">
    <source>
        <dbReference type="ARBA" id="ARBA00023033"/>
    </source>
</evidence>
<dbReference type="PRINTS" id="PR00463">
    <property type="entry name" value="EP450I"/>
</dbReference>
<dbReference type="PROSITE" id="PS00086">
    <property type="entry name" value="CYTOCHROME_P450"/>
    <property type="match status" value="1"/>
</dbReference>
<reference evidence="27 29" key="2">
    <citation type="journal article" date="2013" name="Nature">
        <title>Insights into bilaterian evolution from three spiralian genomes.</title>
        <authorList>
            <person name="Simakov O."/>
            <person name="Marletaz F."/>
            <person name="Cho S.J."/>
            <person name="Edsinger-Gonzales E."/>
            <person name="Havlak P."/>
            <person name="Hellsten U."/>
            <person name="Kuo D.H."/>
            <person name="Larsson T."/>
            <person name="Lv J."/>
            <person name="Arendt D."/>
            <person name="Savage R."/>
            <person name="Osoegawa K."/>
            <person name="de Jong P."/>
            <person name="Grimwood J."/>
            <person name="Chapman J.A."/>
            <person name="Shapiro H."/>
            <person name="Aerts A."/>
            <person name="Otillar R.P."/>
            <person name="Terry A.Y."/>
            <person name="Boore J.L."/>
            <person name="Grigoriev I.V."/>
            <person name="Lindberg D.R."/>
            <person name="Seaver E.C."/>
            <person name="Weisblat D.A."/>
            <person name="Putnam N.H."/>
            <person name="Rokhsar D.S."/>
        </authorList>
    </citation>
    <scope>NUCLEOTIDE SEQUENCE</scope>
    <source>
        <strain evidence="27 29">I ESC-2004</strain>
    </source>
</reference>
<dbReference type="GO" id="GO:0005506">
    <property type="term" value="F:iron ion binding"/>
    <property type="evidence" value="ECO:0007669"/>
    <property type="project" value="InterPro"/>
</dbReference>
<dbReference type="InterPro" id="IPR036396">
    <property type="entry name" value="Cyt_P450_sf"/>
</dbReference>
<evidence type="ECO:0000256" key="15">
    <source>
        <dbReference type="ARBA" id="ARBA00023098"/>
    </source>
</evidence>
<protein>
    <recommendedName>
        <fullName evidence="6">Cholesterol side-chain cleavage enzyme, mitochondrial</fullName>
        <ecNumber evidence="5">1.14.15.6</ecNumber>
    </recommendedName>
    <alternativeName>
        <fullName evidence="21">CYPXIA1</fullName>
    </alternativeName>
    <alternativeName>
        <fullName evidence="23">Cholesterol desmolase</fullName>
    </alternativeName>
    <alternativeName>
        <fullName evidence="22">Cytochrome P450 11A1</fullName>
    </alternativeName>
    <alternativeName>
        <fullName evidence="24">Cytochrome P450(scc)</fullName>
    </alternativeName>
</protein>
<sequence length="536" mass="61659">MALRRPLRSCVQVQSRGITEARVGAADQWNQGGTRDDQHAVVRTMQELRGPVGWPVVGNFLTYLRKKNRGRMHEVQTLEASSIQVLSTEEIYCVTKQAEQHAQYGRMFREKWGPHWQVHISDPDLIAQVYRQEGKYPNRPSIRSWQLYKEKNDLPMGLTTAEGKTWYKFRSEVSKQLLCPRSMSRMVEPLNNVSNDFIQKLRHTRKSRGVDHLKEQLQNELYKWGMEGAGTLLFETRLGCLDVQISERSELFIAAVTEMLESSLPLIIGETFHQKWNTKFWKRHSDAWDKIFQIGAEYINEKLLAMENSYLRGEKNHSGELLTHLLANKALNLEEIYSNITELLVGAVDTTANSTGFILYLTAAHSHVQEKLHDEVSRVLGDRQEITGTDLQNLPYLKATVKEALRLYPVATMNCRILEADINLNGFRIPRKTLFVLNHYAAGRDPELFSNPDEFIPERWLRGSRSLDHHPFASLPFGFGARSCIGQRMAKLEMHILLAKVIQNFKLNVDESREFKPSLRTLLTPGDCVPVEFTDR</sequence>
<dbReference type="FunFam" id="1.10.630.10:FF:000006">
    <property type="entry name" value="Cytochrome P450 302a1, mitochondrial"/>
    <property type="match status" value="1"/>
</dbReference>
<dbReference type="EC" id="1.14.15.6" evidence="5"/>
<evidence type="ECO:0000313" key="27">
    <source>
        <dbReference type="EMBL" id="ELU02696.1"/>
    </source>
</evidence>
<comment type="cofactor">
    <cofactor evidence="1 25">
        <name>heme</name>
        <dbReference type="ChEBI" id="CHEBI:30413"/>
    </cofactor>
</comment>
<reference evidence="29" key="1">
    <citation type="submission" date="2012-12" db="EMBL/GenBank/DDBJ databases">
        <authorList>
            <person name="Hellsten U."/>
            <person name="Grimwood J."/>
            <person name="Chapman J.A."/>
            <person name="Shapiro H."/>
            <person name="Aerts A."/>
            <person name="Otillar R.P."/>
            <person name="Terry A.Y."/>
            <person name="Boore J.L."/>
            <person name="Simakov O."/>
            <person name="Marletaz F."/>
            <person name="Cho S.-J."/>
            <person name="Edsinger-Gonzales E."/>
            <person name="Havlak P."/>
            <person name="Kuo D.-H."/>
            <person name="Larsson T."/>
            <person name="Lv J."/>
            <person name="Arendt D."/>
            <person name="Savage R."/>
            <person name="Osoegawa K."/>
            <person name="de Jong P."/>
            <person name="Lindberg D.R."/>
            <person name="Seaver E.C."/>
            <person name="Weisblat D.A."/>
            <person name="Putnam N.H."/>
            <person name="Grigoriev I.V."/>
            <person name="Rokhsar D.S."/>
        </authorList>
    </citation>
    <scope>NUCLEOTIDE SEQUENCE</scope>
    <source>
        <strain evidence="29">I ESC-2004</strain>
    </source>
</reference>
<evidence type="ECO:0000256" key="16">
    <source>
        <dbReference type="ARBA" id="ARBA00023128"/>
    </source>
</evidence>
<dbReference type="GO" id="GO:0008203">
    <property type="term" value="P:cholesterol metabolic process"/>
    <property type="evidence" value="ECO:0007669"/>
    <property type="project" value="UniProtKB-KW"/>
</dbReference>
<dbReference type="GO" id="GO:0034650">
    <property type="term" value="P:cortisol metabolic process"/>
    <property type="evidence" value="ECO:0007669"/>
    <property type="project" value="TreeGrafter"/>
</dbReference>
<dbReference type="EMBL" id="KB303857">
    <property type="protein sequence ID" value="ELU02696.1"/>
    <property type="molecule type" value="Genomic_DNA"/>
</dbReference>
<dbReference type="InterPro" id="IPR002401">
    <property type="entry name" value="Cyt_P450_E_grp-I"/>
</dbReference>
<evidence type="ECO:0000256" key="26">
    <source>
        <dbReference type="RuleBase" id="RU000461"/>
    </source>
</evidence>
<keyword evidence="18" id="KW-1207">Sterol metabolism</keyword>
<dbReference type="GO" id="GO:0008386">
    <property type="term" value="F:cholesterol monooxygenase (side-chain-cleaving) activity"/>
    <property type="evidence" value="ECO:0007669"/>
    <property type="project" value="UniProtKB-EC"/>
</dbReference>
<dbReference type="Pfam" id="PF00067">
    <property type="entry name" value="p450"/>
    <property type="match status" value="1"/>
</dbReference>
<evidence type="ECO:0000256" key="24">
    <source>
        <dbReference type="ARBA" id="ARBA00033394"/>
    </source>
</evidence>
<keyword evidence="29" id="KW-1185">Reference proteome</keyword>
<gene>
    <name evidence="27" type="ORF">CAPTEDRAFT_199669</name>
</gene>
<keyword evidence="9 25" id="KW-0479">Metal-binding</keyword>
<proteinExistence type="inferred from homology"/>
<dbReference type="GO" id="GO:0071375">
    <property type="term" value="P:cellular response to peptide hormone stimulus"/>
    <property type="evidence" value="ECO:0007669"/>
    <property type="project" value="TreeGrafter"/>
</dbReference>
<keyword evidence="12 26" id="KW-0560">Oxidoreductase</keyword>
<keyword evidence="16" id="KW-0496">Mitochondrion</keyword>
<evidence type="ECO:0000256" key="17">
    <source>
        <dbReference type="ARBA" id="ARBA00023136"/>
    </source>
</evidence>
<evidence type="ECO:0000256" key="9">
    <source>
        <dbReference type="ARBA" id="ARBA00022723"/>
    </source>
</evidence>
<comment type="similarity">
    <text evidence="4 26">Belongs to the cytochrome P450 family.</text>
</comment>
<evidence type="ECO:0000313" key="28">
    <source>
        <dbReference type="EnsemblMetazoa" id="CapteP199669"/>
    </source>
</evidence>
<evidence type="ECO:0000256" key="13">
    <source>
        <dbReference type="ARBA" id="ARBA00023004"/>
    </source>
</evidence>
<evidence type="ECO:0000256" key="4">
    <source>
        <dbReference type="ARBA" id="ARBA00010617"/>
    </source>
</evidence>
<dbReference type="SUPFAM" id="SSF48264">
    <property type="entry name" value="Cytochrome P450"/>
    <property type="match status" value="1"/>
</dbReference>
<dbReference type="InterPro" id="IPR001128">
    <property type="entry name" value="Cyt_P450"/>
</dbReference>
<evidence type="ECO:0000256" key="19">
    <source>
        <dbReference type="ARBA" id="ARBA00023221"/>
    </source>
</evidence>
<dbReference type="HOGENOM" id="CLU_001570_28_3_1"/>
<dbReference type="GO" id="GO:0020037">
    <property type="term" value="F:heme binding"/>
    <property type="evidence" value="ECO:0007669"/>
    <property type="project" value="InterPro"/>
</dbReference>
<keyword evidence="8 25" id="KW-0349">Heme</keyword>
<dbReference type="Proteomes" id="UP000014760">
    <property type="component" value="Unassembled WGS sequence"/>
</dbReference>
<dbReference type="EMBL" id="AMQN01001609">
    <property type="status" value="NOT_ANNOTATED_CDS"/>
    <property type="molecule type" value="Genomic_DNA"/>
</dbReference>
<evidence type="ECO:0000256" key="21">
    <source>
        <dbReference type="ARBA" id="ARBA00030343"/>
    </source>
</evidence>
<evidence type="ECO:0000256" key="22">
    <source>
        <dbReference type="ARBA" id="ARBA00032666"/>
    </source>
</evidence>